<keyword evidence="1" id="KW-0815">Transposition</keyword>
<dbReference type="Pfam" id="PF00872">
    <property type="entry name" value="Transposase_mut"/>
    <property type="match status" value="1"/>
</dbReference>
<protein>
    <recommendedName>
        <fullName evidence="5">Mutator family transposase</fullName>
    </recommendedName>
</protein>
<name>A0A0F9E053_9ZZZZ</name>
<proteinExistence type="predicted"/>
<dbReference type="PANTHER" id="PTHR33217">
    <property type="entry name" value="TRANSPOSASE FOR INSERTION SEQUENCE ELEMENT IS1081"/>
    <property type="match status" value="1"/>
</dbReference>
<keyword evidence="3" id="KW-0233">DNA recombination</keyword>
<gene>
    <name evidence="4" type="ORF">LCGC14_2135370</name>
</gene>
<reference evidence="4" key="1">
    <citation type="journal article" date="2015" name="Nature">
        <title>Complex archaea that bridge the gap between prokaryotes and eukaryotes.</title>
        <authorList>
            <person name="Spang A."/>
            <person name="Saw J.H."/>
            <person name="Jorgensen S.L."/>
            <person name="Zaremba-Niedzwiedzka K."/>
            <person name="Martijn J."/>
            <person name="Lind A.E."/>
            <person name="van Eijk R."/>
            <person name="Schleper C."/>
            <person name="Guy L."/>
            <person name="Ettema T.J."/>
        </authorList>
    </citation>
    <scope>NUCLEOTIDE SEQUENCE</scope>
</reference>
<evidence type="ECO:0000256" key="3">
    <source>
        <dbReference type="ARBA" id="ARBA00023172"/>
    </source>
</evidence>
<sequence length="414" mass="47444">MKNNMITNFDIKNLNNSTNLLEEVIRDGARKMLQAAIENEVIEFVENHKNITNEKGHRVIVRNGYLAQRNIQTGIGDISIQQPRVRDKTSNSQFTSAILPKYMKKSPSLENLIPLLYLKGVSTNSFQEALESILGKNAKGLSATNIVRLKSDWELEFKDWSKRDMTDKHYIYIWADGIYFNVRLGSDRPCLLVIVGVTPEGKKELVAIHDGQRESKLSWKEVLQDLKTRGLNKEPLLAIGDGALGFWRALEEEFPDTQHQRCWVHKTANVLDKMPKSIQGNAKKLIHEMYLSPSKKEALKIYQSFLNLYSDKYEKACLCLSKDKAVLFSFYDFPAMHWLHIRTTNAIESTFSTVRHRTRQTKGCGSRIATLSLVYKLAITAQKRWMRIKGYNLLEKIITGTKYIDGIEVTENVA</sequence>
<accession>A0A0F9E053</accession>
<dbReference type="EMBL" id="LAZR01026872">
    <property type="protein sequence ID" value="KKL67398.1"/>
    <property type="molecule type" value="Genomic_DNA"/>
</dbReference>
<keyword evidence="2" id="KW-0238">DNA-binding</keyword>
<dbReference type="AlphaFoldDB" id="A0A0F9E053"/>
<evidence type="ECO:0000256" key="1">
    <source>
        <dbReference type="ARBA" id="ARBA00022578"/>
    </source>
</evidence>
<evidence type="ECO:0008006" key="5">
    <source>
        <dbReference type="Google" id="ProtNLM"/>
    </source>
</evidence>
<comment type="caution">
    <text evidence="4">The sequence shown here is derived from an EMBL/GenBank/DDBJ whole genome shotgun (WGS) entry which is preliminary data.</text>
</comment>
<dbReference type="PANTHER" id="PTHR33217:SF9">
    <property type="entry name" value="MUTATOR FAMILY TRANSPOSASE"/>
    <property type="match status" value="1"/>
</dbReference>
<dbReference type="InterPro" id="IPR001207">
    <property type="entry name" value="Transposase_mutator"/>
</dbReference>
<evidence type="ECO:0000256" key="2">
    <source>
        <dbReference type="ARBA" id="ARBA00023125"/>
    </source>
</evidence>
<dbReference type="GO" id="GO:0004803">
    <property type="term" value="F:transposase activity"/>
    <property type="evidence" value="ECO:0007669"/>
    <property type="project" value="InterPro"/>
</dbReference>
<dbReference type="GO" id="GO:0006313">
    <property type="term" value="P:DNA transposition"/>
    <property type="evidence" value="ECO:0007669"/>
    <property type="project" value="InterPro"/>
</dbReference>
<dbReference type="GO" id="GO:0003677">
    <property type="term" value="F:DNA binding"/>
    <property type="evidence" value="ECO:0007669"/>
    <property type="project" value="UniProtKB-KW"/>
</dbReference>
<organism evidence="4">
    <name type="scientific">marine sediment metagenome</name>
    <dbReference type="NCBI Taxonomy" id="412755"/>
    <lineage>
        <taxon>unclassified sequences</taxon>
        <taxon>metagenomes</taxon>
        <taxon>ecological metagenomes</taxon>
    </lineage>
</organism>
<dbReference type="NCBIfam" id="NF033543">
    <property type="entry name" value="transpos_IS256"/>
    <property type="match status" value="1"/>
</dbReference>
<evidence type="ECO:0000313" key="4">
    <source>
        <dbReference type="EMBL" id="KKL67398.1"/>
    </source>
</evidence>